<dbReference type="SUPFAM" id="SSF53756">
    <property type="entry name" value="UDP-Glycosyltransferase/glycogen phosphorylase"/>
    <property type="match status" value="1"/>
</dbReference>
<evidence type="ECO:0000313" key="2">
    <source>
        <dbReference type="Proteomes" id="UP000034293"/>
    </source>
</evidence>
<protein>
    <submittedName>
        <fullName evidence="1">D-inositol-3-phosphate glycosyltransferase</fullName>
    </submittedName>
</protein>
<proteinExistence type="predicted"/>
<comment type="caution">
    <text evidence="1">The sequence shown here is derived from an EMBL/GenBank/DDBJ whole genome shotgun (WGS) entry which is preliminary data.</text>
</comment>
<keyword evidence="1" id="KW-0808">Transferase</keyword>
<dbReference type="EMBL" id="LBZA01000036">
    <property type="protein sequence ID" value="KKR63008.1"/>
    <property type="molecule type" value="Genomic_DNA"/>
</dbReference>
<name>A0A0G0SDI1_9BACT</name>
<accession>A0A0G0SDI1</accession>
<dbReference type="Proteomes" id="UP000034293">
    <property type="component" value="Unassembled WGS sequence"/>
</dbReference>
<dbReference type="GO" id="GO:0016740">
    <property type="term" value="F:transferase activity"/>
    <property type="evidence" value="ECO:0007669"/>
    <property type="project" value="UniProtKB-KW"/>
</dbReference>
<evidence type="ECO:0000313" key="1">
    <source>
        <dbReference type="EMBL" id="KKR63008.1"/>
    </source>
</evidence>
<organism evidence="1 2">
    <name type="scientific">Candidatus Woesebacteria bacterium GW2011_GWA1_40_43</name>
    <dbReference type="NCBI Taxonomy" id="1618553"/>
    <lineage>
        <taxon>Bacteria</taxon>
        <taxon>Candidatus Woeseibacteriota</taxon>
    </lineage>
</organism>
<dbReference type="Pfam" id="PF13692">
    <property type="entry name" value="Glyco_trans_1_4"/>
    <property type="match status" value="1"/>
</dbReference>
<sequence>MYKSFNSPNTLGIISSYPAHGGEVASGNAISRYTYLLTKNFPKTQKIVVFCEIGKFKKPYLEAPNILVMPTYRLDSPVFFKNILQKTLDFDAISNIMIQFEFSIFGGKIIIPQIMALILSFRIMGKSTKIMFHQVVTNINVLSGHLAIKKNGIKVKILNLLLRVFYKSCGVLADKIFVHDDILAKRISEFVDERKVKIIPHGITMEKKISSNFTKSSRRYFGVKHGTKLVSIFGYCSWYKGTDWLIENFAKFARENPTSNVRLLVAGGESPTLKGTLAYQKYHRKLQKVIKEANGNIICTGFVPENDVRKVFAAADLFVFPYRTKMSASGAFSLCLGYDKPYLVSKAFSENISKNEAEGRTFLLNYKNFRYSLRKNLAFNATMSPQVQGRSWKNAAAMYLAESLPETSINPKLSYAQAF</sequence>
<reference evidence="1 2" key="1">
    <citation type="journal article" date="2015" name="Nature">
        <title>rRNA introns, odd ribosomes, and small enigmatic genomes across a large radiation of phyla.</title>
        <authorList>
            <person name="Brown C.T."/>
            <person name="Hug L.A."/>
            <person name="Thomas B.C."/>
            <person name="Sharon I."/>
            <person name="Castelle C.J."/>
            <person name="Singh A."/>
            <person name="Wilkins M.J."/>
            <person name="Williams K.H."/>
            <person name="Banfield J.F."/>
        </authorList>
    </citation>
    <scope>NUCLEOTIDE SEQUENCE [LARGE SCALE GENOMIC DNA]</scope>
</reference>
<dbReference type="Gene3D" id="3.40.50.2000">
    <property type="entry name" value="Glycogen Phosphorylase B"/>
    <property type="match status" value="2"/>
</dbReference>
<gene>
    <name evidence="1" type="ORF">UU02_C0036G0003</name>
</gene>
<dbReference type="AlphaFoldDB" id="A0A0G0SDI1"/>